<dbReference type="AlphaFoldDB" id="A0A929BDQ9"/>
<reference evidence="2" key="1">
    <citation type="submission" date="2020-10" db="EMBL/GenBank/DDBJ databases">
        <title>Diversity and distribution of actinomycetes associated with coral in the coast of Hainan.</title>
        <authorList>
            <person name="Li F."/>
        </authorList>
    </citation>
    <scope>NUCLEOTIDE SEQUENCE</scope>
    <source>
        <strain evidence="2">HNM0983</strain>
    </source>
</reference>
<evidence type="ECO:0000256" key="1">
    <source>
        <dbReference type="SAM" id="SignalP"/>
    </source>
</evidence>
<protein>
    <recommendedName>
        <fullName evidence="4">Chaplin</fullName>
    </recommendedName>
</protein>
<keyword evidence="3" id="KW-1185">Reference proteome</keyword>
<feature type="signal peptide" evidence="1">
    <location>
        <begin position="1"/>
        <end position="24"/>
    </location>
</feature>
<proteinExistence type="predicted"/>
<organism evidence="2 3">
    <name type="scientific">Saccharopolyspora montiporae</name>
    <dbReference type="NCBI Taxonomy" id="2781240"/>
    <lineage>
        <taxon>Bacteria</taxon>
        <taxon>Bacillati</taxon>
        <taxon>Actinomycetota</taxon>
        <taxon>Actinomycetes</taxon>
        <taxon>Pseudonocardiales</taxon>
        <taxon>Pseudonocardiaceae</taxon>
        <taxon>Saccharopolyspora</taxon>
    </lineage>
</organism>
<keyword evidence="1" id="KW-0732">Signal</keyword>
<feature type="chain" id="PRO_5036973721" description="Chaplin" evidence="1">
    <location>
        <begin position="25"/>
        <end position="82"/>
    </location>
</feature>
<dbReference type="Proteomes" id="UP000598360">
    <property type="component" value="Unassembled WGS sequence"/>
</dbReference>
<evidence type="ECO:0008006" key="4">
    <source>
        <dbReference type="Google" id="ProtNLM"/>
    </source>
</evidence>
<evidence type="ECO:0000313" key="2">
    <source>
        <dbReference type="EMBL" id="MBE9375627.1"/>
    </source>
</evidence>
<accession>A0A929BDQ9</accession>
<dbReference type="RefSeq" id="WP_193929077.1">
    <property type="nucleotide sequence ID" value="NZ_JADEYC010000023.1"/>
</dbReference>
<comment type="caution">
    <text evidence="2">The sequence shown here is derived from an EMBL/GenBank/DDBJ whole genome shotgun (WGS) entry which is preliminary data.</text>
</comment>
<gene>
    <name evidence="2" type="ORF">IQ251_14335</name>
</gene>
<dbReference type="EMBL" id="JADEYC010000023">
    <property type="protein sequence ID" value="MBE9375627.1"/>
    <property type="molecule type" value="Genomic_DNA"/>
</dbReference>
<name>A0A929BDQ9_9PSEU</name>
<sequence>MLKKAAIVVGASAGLMALAPIANADSAGNEGVNLLNDDNISAVPVQLCNNDIAAVGAVVPVLSPSQAECVNAPLVDHPSSQS</sequence>
<evidence type="ECO:0000313" key="3">
    <source>
        <dbReference type="Proteomes" id="UP000598360"/>
    </source>
</evidence>